<name>A0A498KRP8_9EURY</name>
<sequence>MSTPEDIYERIENRLVSHGIYVTDFERGDPLEITYETVHAGESGTVPDRDIGRLCNVLREFRAEGWEPVDLRAVVTDLEGERLGSWAAEAAWFRRLGRDEITETEFSQRVLETVETA</sequence>
<dbReference type="InterPro" id="IPR058473">
    <property type="entry name" value="DUF8159"/>
</dbReference>
<dbReference type="OrthoDB" id="290983at2157"/>
<comment type="caution">
    <text evidence="2">The sequence shown here is derived from an EMBL/GenBank/DDBJ whole genome shotgun (WGS) entry which is preliminary data.</text>
</comment>
<protein>
    <recommendedName>
        <fullName evidence="1">DUF8159 domain-containing protein</fullName>
    </recommendedName>
</protein>
<organism evidence="2 3">
    <name type="scientific">Halorientalis pallida</name>
    <dbReference type="NCBI Taxonomy" id="2479928"/>
    <lineage>
        <taxon>Archaea</taxon>
        <taxon>Methanobacteriati</taxon>
        <taxon>Methanobacteriota</taxon>
        <taxon>Stenosarchaea group</taxon>
        <taxon>Halobacteria</taxon>
        <taxon>Halobacteriales</taxon>
        <taxon>Haloarculaceae</taxon>
        <taxon>Halorientalis</taxon>
    </lineage>
</organism>
<feature type="domain" description="DUF8159" evidence="1">
    <location>
        <begin position="1"/>
        <end position="116"/>
    </location>
</feature>
<gene>
    <name evidence="2" type="ORF">EAF64_19950</name>
</gene>
<keyword evidence="3" id="KW-1185">Reference proteome</keyword>
<evidence type="ECO:0000313" key="2">
    <source>
        <dbReference type="EMBL" id="RXK46354.1"/>
    </source>
</evidence>
<dbReference type="RefSeq" id="WP_129070741.1">
    <property type="nucleotide sequence ID" value="NZ_RDFA01000010.1"/>
</dbReference>
<evidence type="ECO:0000313" key="3">
    <source>
        <dbReference type="Proteomes" id="UP000289691"/>
    </source>
</evidence>
<dbReference type="EMBL" id="RDFA01000010">
    <property type="protein sequence ID" value="RXK46354.1"/>
    <property type="molecule type" value="Genomic_DNA"/>
</dbReference>
<reference evidence="2 3" key="1">
    <citation type="submission" date="2019-01" db="EMBL/GenBank/DDBJ databases">
        <title>Halorientalis sp. F13-25 a new haloarchaeum isolated from hypersaline water.</title>
        <authorList>
            <person name="Ana D.-V."/>
            <person name="Cristina S.-P."/>
            <person name="Antonio V."/>
        </authorList>
    </citation>
    <scope>NUCLEOTIDE SEQUENCE [LARGE SCALE GENOMIC DNA]</scope>
    <source>
        <strain evidence="2 3">F13-25</strain>
    </source>
</reference>
<dbReference type="AlphaFoldDB" id="A0A498KRP8"/>
<accession>A0A498KRP8</accession>
<evidence type="ECO:0000259" key="1">
    <source>
        <dbReference type="Pfam" id="PF26490"/>
    </source>
</evidence>
<dbReference type="Proteomes" id="UP000289691">
    <property type="component" value="Unassembled WGS sequence"/>
</dbReference>
<proteinExistence type="predicted"/>
<dbReference type="Pfam" id="PF26490">
    <property type="entry name" value="DUF8159"/>
    <property type="match status" value="1"/>
</dbReference>